<keyword evidence="8" id="KW-0328">Glycosyltransferase</keyword>
<comment type="function">
    <text evidence="7">Catalyzes the transfer of the diacylglyceryl group from phosphatidylglycerol to the sulfhydryl group of the N-terminal cysteine of a prolipoprotein, the first step in the formation of mature lipoproteins.</text>
</comment>
<dbReference type="PANTHER" id="PTHR30589:SF0">
    <property type="entry name" value="PHOSPHATIDYLGLYCEROL--PROLIPOPROTEIN DIACYLGLYCERYL TRANSFERASE"/>
    <property type="match status" value="1"/>
</dbReference>
<dbReference type="OrthoDB" id="871140at2"/>
<name>A0A2Z3L8X5_9BACT</name>
<evidence type="ECO:0000256" key="1">
    <source>
        <dbReference type="ARBA" id="ARBA00007150"/>
    </source>
</evidence>
<dbReference type="PANTHER" id="PTHR30589">
    <property type="entry name" value="PROLIPOPROTEIN DIACYLGLYCERYL TRANSFERASE"/>
    <property type="match status" value="1"/>
</dbReference>
<dbReference type="AlphaFoldDB" id="A0A2Z3L8X5"/>
<comment type="pathway">
    <text evidence="7">Protein modification; lipoprotein biosynthesis (diacylglyceryl transfer).</text>
</comment>
<evidence type="ECO:0000256" key="6">
    <source>
        <dbReference type="ARBA" id="ARBA00023136"/>
    </source>
</evidence>
<comment type="subcellular location">
    <subcellularLocation>
        <location evidence="7">Cell membrane</location>
        <topology evidence="7">Multi-pass membrane protein</topology>
    </subcellularLocation>
</comment>
<feature type="transmembrane region" description="Helical" evidence="7">
    <location>
        <begin position="146"/>
        <end position="169"/>
    </location>
</feature>
<gene>
    <name evidence="7 8" type="primary">lgt</name>
    <name evidence="8" type="ORF">DK880_00519</name>
</gene>
<keyword evidence="3 7" id="KW-0808">Transferase</keyword>
<feature type="transmembrane region" description="Helical" evidence="7">
    <location>
        <begin position="302"/>
        <end position="320"/>
    </location>
</feature>
<organism evidence="8 9">
    <name type="scientific">Candidatus Cardinium hertigii</name>
    <dbReference type="NCBI Taxonomy" id="247481"/>
    <lineage>
        <taxon>Bacteria</taxon>
        <taxon>Pseudomonadati</taxon>
        <taxon>Bacteroidota</taxon>
        <taxon>Cytophagia</taxon>
        <taxon>Cytophagales</taxon>
        <taxon>Amoebophilaceae</taxon>
        <taxon>Candidatus Cardinium</taxon>
    </lineage>
</organism>
<feature type="transmembrane region" description="Helical" evidence="7">
    <location>
        <begin position="325"/>
        <end position="345"/>
    </location>
</feature>
<dbReference type="Pfam" id="PF01790">
    <property type="entry name" value="LGT"/>
    <property type="match status" value="1"/>
</dbReference>
<feature type="binding site" evidence="7">
    <location>
        <position position="167"/>
    </location>
    <ligand>
        <name>a 1,2-diacyl-sn-glycero-3-phospho-(1'-sn-glycerol)</name>
        <dbReference type="ChEBI" id="CHEBI:64716"/>
    </ligand>
</feature>
<dbReference type="KEGG" id="cher:DK880_00519"/>
<dbReference type="GO" id="GO:0042158">
    <property type="term" value="P:lipoprotein biosynthetic process"/>
    <property type="evidence" value="ECO:0007669"/>
    <property type="project" value="UniProtKB-UniRule"/>
</dbReference>
<reference evidence="8 9" key="1">
    <citation type="submission" date="2018-05" db="EMBL/GenBank/DDBJ databases">
        <title>Candidatus Cardinium hertigii Genome Assembly.</title>
        <authorList>
            <person name="Showmaker K.C."/>
            <person name="Walden K.O."/>
            <person name="Fields C.J."/>
            <person name="Lambert K.N."/>
            <person name="Hudson M.E."/>
        </authorList>
    </citation>
    <scope>NUCLEOTIDE SEQUENCE [LARGE SCALE GENOMIC DNA]</scope>
    <source>
        <strain evidence="9">cHgTN10</strain>
    </source>
</reference>
<evidence type="ECO:0000256" key="4">
    <source>
        <dbReference type="ARBA" id="ARBA00022692"/>
    </source>
</evidence>
<keyword evidence="9" id="KW-1185">Reference proteome</keyword>
<evidence type="ECO:0000256" key="5">
    <source>
        <dbReference type="ARBA" id="ARBA00022989"/>
    </source>
</evidence>
<feature type="transmembrane region" description="Helical" evidence="7">
    <location>
        <begin position="58"/>
        <end position="80"/>
    </location>
</feature>
<evidence type="ECO:0000256" key="2">
    <source>
        <dbReference type="ARBA" id="ARBA00022475"/>
    </source>
</evidence>
<dbReference type="InterPro" id="IPR001640">
    <property type="entry name" value="Lgt"/>
</dbReference>
<feature type="transmembrane region" description="Helical" evidence="7">
    <location>
        <begin position="100"/>
        <end position="125"/>
    </location>
</feature>
<keyword evidence="5 7" id="KW-1133">Transmembrane helix</keyword>
<sequence length="399" mass="46238">MPTAMTMVWDVNPILFQKGFFMLRWYGICFTAAFMIALPFWHYMFAKAGKAREEAERLTTYIAIGVMAGARLGHVIFYDWSTYKHNLVAIFSPIVFSPEFQIVGFSGLASHGAAIGIVVAIFFYIKRISIALVPPRIRLISRRPAHEFLWILDHLVILFALGGACIRIGNFMNSEIIGKPTQKNYGVVFAREVREELSARYAAVIQTMDFQKETTCALPIKKHYQPLRLTLSFKEEVQDEEVITRLLQKLKKDLVRLSYVDQPMIYEPYETALSYELIQRKPNVNYQVVVHTSGILRHPTQLYEALSCFCIFILSFIWWYTKRQVIARGCMFGTFMLIIPLFRFFHEFYKEYQVAFEQTMWLNMGQLLSLPWMLIGLFLILRSVKLGHTGVIQKKGEGL</sequence>
<protein>
    <recommendedName>
        <fullName evidence="7">Phosphatidylglycerol--prolipoprotein diacylglyceryl transferase</fullName>
        <ecNumber evidence="7">2.5.1.145</ecNumber>
    </recommendedName>
</protein>
<feature type="transmembrane region" description="Helical" evidence="7">
    <location>
        <begin position="365"/>
        <end position="384"/>
    </location>
</feature>
<dbReference type="UniPathway" id="UPA00664"/>
<evidence type="ECO:0000256" key="3">
    <source>
        <dbReference type="ARBA" id="ARBA00022679"/>
    </source>
</evidence>
<evidence type="ECO:0000313" key="9">
    <source>
        <dbReference type="Proteomes" id="UP000245872"/>
    </source>
</evidence>
<dbReference type="EMBL" id="CP029619">
    <property type="protein sequence ID" value="AWN81839.1"/>
    <property type="molecule type" value="Genomic_DNA"/>
</dbReference>
<comment type="similarity">
    <text evidence="1 7">Belongs to the Lgt family.</text>
</comment>
<dbReference type="PROSITE" id="PS01311">
    <property type="entry name" value="LGT"/>
    <property type="match status" value="1"/>
</dbReference>
<proteinExistence type="inferred from homology"/>
<dbReference type="GO" id="GO:0005886">
    <property type="term" value="C:plasma membrane"/>
    <property type="evidence" value="ECO:0007669"/>
    <property type="project" value="UniProtKB-SubCell"/>
</dbReference>
<feature type="transmembrane region" description="Helical" evidence="7">
    <location>
        <begin position="25"/>
        <end position="46"/>
    </location>
</feature>
<accession>A0A2Z3L8X5</accession>
<comment type="catalytic activity">
    <reaction evidence="7">
        <text>L-cysteinyl-[prolipoprotein] + a 1,2-diacyl-sn-glycero-3-phospho-(1'-sn-glycerol) = an S-1,2-diacyl-sn-glyceryl-L-cysteinyl-[prolipoprotein] + sn-glycerol 1-phosphate + H(+)</text>
        <dbReference type="Rhea" id="RHEA:56712"/>
        <dbReference type="Rhea" id="RHEA-COMP:14679"/>
        <dbReference type="Rhea" id="RHEA-COMP:14680"/>
        <dbReference type="ChEBI" id="CHEBI:15378"/>
        <dbReference type="ChEBI" id="CHEBI:29950"/>
        <dbReference type="ChEBI" id="CHEBI:57685"/>
        <dbReference type="ChEBI" id="CHEBI:64716"/>
        <dbReference type="ChEBI" id="CHEBI:140658"/>
        <dbReference type="EC" id="2.5.1.145"/>
    </reaction>
</comment>
<keyword evidence="6 7" id="KW-0472">Membrane</keyword>
<dbReference type="GO" id="GO:0008961">
    <property type="term" value="F:phosphatidylglycerol-prolipoprotein diacylglyceryl transferase activity"/>
    <property type="evidence" value="ECO:0007669"/>
    <property type="project" value="UniProtKB-UniRule"/>
</dbReference>
<dbReference type="HAMAP" id="MF_01147">
    <property type="entry name" value="Lgt"/>
    <property type="match status" value="1"/>
</dbReference>
<keyword evidence="4 7" id="KW-0812">Transmembrane</keyword>
<evidence type="ECO:0000313" key="8">
    <source>
        <dbReference type="EMBL" id="AWN81839.1"/>
    </source>
</evidence>
<keyword evidence="8" id="KW-0449">Lipoprotein</keyword>
<keyword evidence="2 7" id="KW-1003">Cell membrane</keyword>
<evidence type="ECO:0000256" key="7">
    <source>
        <dbReference type="HAMAP-Rule" id="MF_01147"/>
    </source>
</evidence>
<dbReference type="EC" id="2.5.1.145" evidence="7"/>
<dbReference type="Proteomes" id="UP000245872">
    <property type="component" value="Chromosome"/>
</dbReference>